<reference evidence="1 2" key="1">
    <citation type="journal article" date="2015" name="Nature">
        <title>rRNA introns, odd ribosomes, and small enigmatic genomes across a large radiation of phyla.</title>
        <authorList>
            <person name="Brown C.T."/>
            <person name="Hug L.A."/>
            <person name="Thomas B.C."/>
            <person name="Sharon I."/>
            <person name="Castelle C.J."/>
            <person name="Singh A."/>
            <person name="Wilkins M.J."/>
            <person name="Williams K.H."/>
            <person name="Banfield J.F."/>
        </authorList>
    </citation>
    <scope>NUCLEOTIDE SEQUENCE [LARGE SCALE GENOMIC DNA]</scope>
</reference>
<comment type="caution">
    <text evidence="1">The sequence shown here is derived from an EMBL/GenBank/DDBJ whole genome shotgun (WGS) entry which is preliminary data.</text>
</comment>
<name>A0A0G1W8P7_9BACT</name>
<evidence type="ECO:0008006" key="3">
    <source>
        <dbReference type="Google" id="ProtNLM"/>
    </source>
</evidence>
<gene>
    <name evidence="1" type="ORF">UY55_C0002G0234</name>
</gene>
<proteinExistence type="predicted"/>
<evidence type="ECO:0000313" key="2">
    <source>
        <dbReference type="Proteomes" id="UP000034224"/>
    </source>
</evidence>
<dbReference type="Proteomes" id="UP000034224">
    <property type="component" value="Unassembled WGS sequence"/>
</dbReference>
<evidence type="ECO:0000313" key="1">
    <source>
        <dbReference type="EMBL" id="KKW15176.1"/>
    </source>
</evidence>
<dbReference type="STRING" id="1618665.UY55_C0002G0234"/>
<dbReference type="AlphaFoldDB" id="A0A0G1W8P7"/>
<organism evidence="1 2">
    <name type="scientific">Candidatus Jorgensenbacteria bacterium GW2011_GWB1_50_10</name>
    <dbReference type="NCBI Taxonomy" id="1618665"/>
    <lineage>
        <taxon>Bacteria</taxon>
        <taxon>Candidatus Joergenseniibacteriota</taxon>
    </lineage>
</organism>
<sequence>MMNRETKSCKNCKAQFEITPDDLGFYEKMGVPAPVLCPDCRFRRRAVFRNEMNLYSRKCELCGKSTVAMYHHKSPYVVYCRDCWLSDKWDPLSYGRDYDFSRPFFEQFSELILQVPKSGIFASTDMGPNIRSDWTNFSGANKDCYLIFNSGPRNENCAYSRGLTNSRDTFDTYYADKAERVYEGVNVQNSNGVCQAENSPDCIDSWFLLNCVGCRNCFGCVNLRHKSYHFFNEPLNKEEWNRRVEDILGSYQKTEEMRKKFDEFSLKFPHRENSNLRSVRVVGDYIFESKNCFNCFEASFCEDSKNLFSIKNVKDSYDLIGHGRESELLLEGVAVGTSSRVIGSWWCINTHDVEYSIALQGGEYCFGCDGLRKAKYAVLNKQYSEEEYKKIRGHIVSELKTKNLYGLFMPPQLAFFAYNETIAQDNMPLTKEEALKQGFRWQDDLQMTTGKETLKSEQIPDHIKDVTDNILKETLACVSCGRNYRIIKPELDFYRKMLIPVPRKCFYCRHADRLRRRGPFKLYSRTCAKCSKPIQTTYAPERPEIVYCEECYQREVV</sequence>
<dbReference type="EMBL" id="LCQK01000002">
    <property type="protein sequence ID" value="KKW15176.1"/>
    <property type="molecule type" value="Genomic_DNA"/>
</dbReference>
<protein>
    <recommendedName>
        <fullName evidence="3">Zinc-binding domain-containing protein</fullName>
    </recommendedName>
</protein>
<accession>A0A0G1W8P7</accession>